<gene>
    <name evidence="2" type="ORF">VSS16_04165</name>
</gene>
<evidence type="ECO:0000313" key="3">
    <source>
        <dbReference type="Proteomes" id="UP001585080"/>
    </source>
</evidence>
<evidence type="ECO:0000313" key="2">
    <source>
        <dbReference type="EMBL" id="MFB8771935.1"/>
    </source>
</evidence>
<name>A0ABV5E519_9ACTN</name>
<protein>
    <recommendedName>
        <fullName evidence="4">Integral membrane protein</fullName>
    </recommendedName>
</protein>
<dbReference type="Proteomes" id="UP001585080">
    <property type="component" value="Unassembled WGS sequence"/>
</dbReference>
<keyword evidence="1" id="KW-1133">Transmembrane helix</keyword>
<feature type="transmembrane region" description="Helical" evidence="1">
    <location>
        <begin position="114"/>
        <end position="133"/>
    </location>
</feature>
<feature type="transmembrane region" description="Helical" evidence="1">
    <location>
        <begin position="88"/>
        <end position="105"/>
    </location>
</feature>
<comment type="caution">
    <text evidence="2">The sequence shown here is derived from an EMBL/GenBank/DDBJ whole genome shotgun (WGS) entry which is preliminary data.</text>
</comment>
<accession>A0ABV5E519</accession>
<dbReference type="EMBL" id="JAYMRP010000003">
    <property type="protein sequence ID" value="MFB8771935.1"/>
    <property type="molecule type" value="Genomic_DNA"/>
</dbReference>
<keyword evidence="3" id="KW-1185">Reference proteome</keyword>
<reference evidence="2 3" key="1">
    <citation type="submission" date="2024-01" db="EMBL/GenBank/DDBJ databases">
        <title>Genome mining of biosynthetic gene clusters to explore secondary metabolites of Streptomyces sp.</title>
        <authorList>
            <person name="Baig A."/>
            <person name="Ajitkumar Shintre N."/>
            <person name="Kumar H."/>
            <person name="Anbarasu A."/>
            <person name="Ramaiah S."/>
        </authorList>
    </citation>
    <scope>NUCLEOTIDE SEQUENCE [LARGE SCALE GENOMIC DNA]</scope>
    <source>
        <strain evidence="2 3">A57</strain>
    </source>
</reference>
<evidence type="ECO:0008006" key="4">
    <source>
        <dbReference type="Google" id="ProtNLM"/>
    </source>
</evidence>
<feature type="transmembrane region" description="Helical" evidence="1">
    <location>
        <begin position="145"/>
        <end position="162"/>
    </location>
</feature>
<evidence type="ECO:0000256" key="1">
    <source>
        <dbReference type="SAM" id="Phobius"/>
    </source>
</evidence>
<feature type="transmembrane region" description="Helical" evidence="1">
    <location>
        <begin position="62"/>
        <end position="82"/>
    </location>
</feature>
<sequence>MSNRTRTRTVKTAAGVHTVQIPRQRGRRGAQPFVVVVPERPSLTREAFGFLGRLLWKHRRGIAPLTLAVTALPVTALLHWWAWWSGLLVAPLAVAPLAWLAFALLRRPAGRSVLLWRIGLATGATSALTWLSLAAGFGPTAGPLPVLWLLVTLAVQTAWLVIRRKG</sequence>
<organism evidence="2 3">
    <name type="scientific">Streptomyces broussonetiae</name>
    <dbReference type="NCBI Taxonomy" id="2686304"/>
    <lineage>
        <taxon>Bacteria</taxon>
        <taxon>Bacillati</taxon>
        <taxon>Actinomycetota</taxon>
        <taxon>Actinomycetes</taxon>
        <taxon>Kitasatosporales</taxon>
        <taxon>Streptomycetaceae</taxon>
        <taxon>Streptomyces</taxon>
    </lineage>
</organism>
<proteinExistence type="predicted"/>
<keyword evidence="1" id="KW-0812">Transmembrane</keyword>
<dbReference type="RefSeq" id="WP_376730948.1">
    <property type="nucleotide sequence ID" value="NZ_JAYMRP010000003.1"/>
</dbReference>
<keyword evidence="1" id="KW-0472">Membrane</keyword>